<keyword evidence="1" id="KW-1133">Transmembrane helix</keyword>
<protein>
    <submittedName>
        <fullName evidence="2">Uncharacterized protein</fullName>
    </submittedName>
</protein>
<dbReference type="Proteomes" id="UP000301309">
    <property type="component" value="Unassembled WGS sequence"/>
</dbReference>
<proteinExistence type="predicted"/>
<keyword evidence="1" id="KW-0472">Membrane</keyword>
<dbReference type="RefSeq" id="WP_137982427.1">
    <property type="nucleotide sequence ID" value="NZ_BAAASO010000065.1"/>
</dbReference>
<dbReference type="EMBL" id="BJHW01000003">
    <property type="protein sequence ID" value="GDY60556.1"/>
    <property type="molecule type" value="Genomic_DNA"/>
</dbReference>
<sequence>MSTIALLVVLLLVLVGLLVLGALAYVVYRRPVLTQPLTVALAGAAVLVAMVAAVVSAGAS</sequence>
<gene>
    <name evidence="2" type="ORF">SVIO_111790</name>
</gene>
<accession>A0A4D4LML2</accession>
<feature type="transmembrane region" description="Helical" evidence="1">
    <location>
        <begin position="40"/>
        <end position="59"/>
    </location>
</feature>
<comment type="caution">
    <text evidence="2">The sequence shown here is derived from an EMBL/GenBank/DDBJ whole genome shotgun (WGS) entry which is preliminary data.</text>
</comment>
<evidence type="ECO:0000313" key="3">
    <source>
        <dbReference type="Proteomes" id="UP000301309"/>
    </source>
</evidence>
<keyword evidence="1" id="KW-0812">Transmembrane</keyword>
<evidence type="ECO:0000256" key="1">
    <source>
        <dbReference type="SAM" id="Phobius"/>
    </source>
</evidence>
<reference evidence="2 3" key="1">
    <citation type="journal article" date="2020" name="Int. J. Syst. Evol. Microbiol.">
        <title>Reclassification of Streptomyces castelarensis and Streptomyces sporoclivatus as later heterotypic synonyms of Streptomyces antimycoticus.</title>
        <authorList>
            <person name="Komaki H."/>
            <person name="Tamura T."/>
        </authorList>
    </citation>
    <scope>NUCLEOTIDE SEQUENCE [LARGE SCALE GENOMIC DNA]</scope>
    <source>
        <strain evidence="2 3">NBRC 13459</strain>
    </source>
</reference>
<name>A0A4D4LML2_STRVO</name>
<evidence type="ECO:0000313" key="2">
    <source>
        <dbReference type="EMBL" id="GDY60556.1"/>
    </source>
</evidence>
<keyword evidence="3" id="KW-1185">Reference proteome</keyword>
<dbReference type="AlphaFoldDB" id="A0A4D4LML2"/>
<organism evidence="2 3">
    <name type="scientific">Streptomyces violaceusniger</name>
    <dbReference type="NCBI Taxonomy" id="68280"/>
    <lineage>
        <taxon>Bacteria</taxon>
        <taxon>Bacillati</taxon>
        <taxon>Actinomycetota</taxon>
        <taxon>Actinomycetes</taxon>
        <taxon>Kitasatosporales</taxon>
        <taxon>Streptomycetaceae</taxon>
        <taxon>Streptomyces</taxon>
        <taxon>Streptomyces violaceusniger group</taxon>
    </lineage>
</organism>